<dbReference type="Proteomes" id="UP000762676">
    <property type="component" value="Unassembled WGS sequence"/>
</dbReference>
<name>A0AAV4FHG1_9GAST</name>
<proteinExistence type="predicted"/>
<protein>
    <submittedName>
        <fullName evidence="1">Uncharacterized protein</fullName>
    </submittedName>
</protein>
<keyword evidence="2" id="KW-1185">Reference proteome</keyword>
<comment type="caution">
    <text evidence="1">The sequence shown here is derived from an EMBL/GenBank/DDBJ whole genome shotgun (WGS) entry which is preliminary data.</text>
</comment>
<evidence type="ECO:0000313" key="1">
    <source>
        <dbReference type="EMBL" id="GFR72672.1"/>
    </source>
</evidence>
<accession>A0AAV4FHG1</accession>
<dbReference type="AlphaFoldDB" id="A0AAV4FHG1"/>
<gene>
    <name evidence="1" type="ORF">ElyMa_005712800</name>
</gene>
<organism evidence="1 2">
    <name type="scientific">Elysia marginata</name>
    <dbReference type="NCBI Taxonomy" id="1093978"/>
    <lineage>
        <taxon>Eukaryota</taxon>
        <taxon>Metazoa</taxon>
        <taxon>Spiralia</taxon>
        <taxon>Lophotrochozoa</taxon>
        <taxon>Mollusca</taxon>
        <taxon>Gastropoda</taxon>
        <taxon>Heterobranchia</taxon>
        <taxon>Euthyneura</taxon>
        <taxon>Panpulmonata</taxon>
        <taxon>Sacoglossa</taxon>
        <taxon>Placobranchoidea</taxon>
        <taxon>Plakobranchidae</taxon>
        <taxon>Elysia</taxon>
    </lineage>
</organism>
<evidence type="ECO:0000313" key="2">
    <source>
        <dbReference type="Proteomes" id="UP000762676"/>
    </source>
</evidence>
<sequence>MTLGQGTLRRLHPHRLRSANIVFGRGKKTRKSNPEPRIITVVVKRRASRAWLASGGLAASCSGRWTPLTLALPPQPRPVIVHLLVTAVGSGQWAAGQATPACAQVTRAEVSTTVSQGVELSGDDHQCHEWA</sequence>
<reference evidence="1 2" key="1">
    <citation type="journal article" date="2021" name="Elife">
        <title>Chloroplast acquisition without the gene transfer in kleptoplastic sea slugs, Plakobranchus ocellatus.</title>
        <authorList>
            <person name="Maeda T."/>
            <person name="Takahashi S."/>
            <person name="Yoshida T."/>
            <person name="Shimamura S."/>
            <person name="Takaki Y."/>
            <person name="Nagai Y."/>
            <person name="Toyoda A."/>
            <person name="Suzuki Y."/>
            <person name="Arimoto A."/>
            <person name="Ishii H."/>
            <person name="Satoh N."/>
            <person name="Nishiyama T."/>
            <person name="Hasebe M."/>
            <person name="Maruyama T."/>
            <person name="Minagawa J."/>
            <person name="Obokata J."/>
            <person name="Shigenobu S."/>
        </authorList>
    </citation>
    <scope>NUCLEOTIDE SEQUENCE [LARGE SCALE GENOMIC DNA]</scope>
</reference>
<dbReference type="EMBL" id="BMAT01011427">
    <property type="protein sequence ID" value="GFR72672.1"/>
    <property type="molecule type" value="Genomic_DNA"/>
</dbReference>